<feature type="compositionally biased region" description="Basic and acidic residues" evidence="1">
    <location>
        <begin position="916"/>
        <end position="937"/>
    </location>
</feature>
<dbReference type="VEuPathDB" id="ToxoDB:BESB_081800"/>
<name>A0A2A9M9I6_BESBE</name>
<dbReference type="OrthoDB" id="348743at2759"/>
<keyword evidence="3" id="KW-1185">Reference proteome</keyword>
<dbReference type="GO" id="GO:0008276">
    <property type="term" value="F:protein methyltransferase activity"/>
    <property type="evidence" value="ECO:0007669"/>
    <property type="project" value="InterPro"/>
</dbReference>
<feature type="region of interest" description="Disordered" evidence="1">
    <location>
        <begin position="1265"/>
        <end position="1366"/>
    </location>
</feature>
<comment type="caution">
    <text evidence="2">The sequence shown here is derived from an EMBL/GenBank/DDBJ whole genome shotgun (WGS) entry which is preliminary data.</text>
</comment>
<sequence length="1806" mass="189946">MKQKRKNLVSSLLAVSAKGDWVRRQGCGQSACSALFELVETRGGSKTARRVQASEDEESSFCESLAGQRGSNAVRSNGEKAHSASRAQNEKERRKRPEVTKKGDERTRHDAELPPSNRRGDRKSRRRSPQVPSPPSRAPLPHFSPPTSSPPLPCFSLSSPSSSSPTWCPASSSAPSRSPQLPLTCLASASSPFLSPSSPLLRSPAASDSFVVTVVSVLQEPLFRLPFFALSCQTSSLARQRDESSQTTQDCNNESGTGDSGDTRNARRREDGQKGFSARESDAASEEVRRDADAQTNAEKSAAACLDADGDLILQRPAASGGRSTSEKGGGLTKKSVSAALALCKQATSESPGSVERQPPPPRVLTRLSSSSASSSSSPFAPLSSDFTPRAVPLSADASSSVLSSCAGPSPPRLSSACARASFVSPRRLLGSPFIVCRRASATSVALVSQQLWTGGLLLANFLFDFFLTQSPRALAASNSPAVAQRDCRWAGRVREFEGEGEGQAAAEAADRGAEVAKNRTEAASASPLTILELGSGVGLLGAALPSILGAVDRLRGAENEAASAPSSPLQCSETRASPTAKSPSFRSLRAIPQAASAHLPQPAAALYPPSPSAFSCQICSPASLRPSPAESGSPPAPSCGSCASRAEGKRETSQNCMQFGGQQPEGVPRGSEASRRKVKLFLTDAEAGALSLAAASLWLNGGEPRGEETAAGEEPHQSERARKFQGEEAKTTGKEGRRKRGEKSGGATAKGEEDGDTTRKERAGDECVDRKERATAQLPPAEKEIPSEKGAVDPSLEIVQQVWRRGGRLSLPCSESPLLSFACAEPDRSPSPCLSQSCCGCCAAPSPSRLPSRLSVSLPGAALATRFSFPASPAAAQSDVEVVLRQLCWGRPPPLRQSSGSGRAAIAAGAAVGREGPRRRWAARRDKTRGASRGEKSAGGGSLSGAAHEERRRRKGAQPDEREGMGSRDEGRPRRFRWNAEEWFSLFPGQAEGLEQTDVGARRNGKAAAKRNRDGGNGGGNGGPSHAAPTTQGDSKRRRGDSEGKEATGRDRETEADPVRVTGASPASPSSSPSKAVKTPKAAMATRRRNCEGAEERRGAAADGDLQQERQSVRRGSTRDEEKGDLLILAADVLYDYKSCDAFAAQVASLLRHHTQARAAGASRPRASLVASRVCSFPEEPIASVPRAADAGEDRAEGAPASPEVRGSAEAEGDAKVASEFRSVRCFLCHTRRVGISCVTSAVPVDVFAEYFRERFVRDVILAGEGDSDGGDGRTAAGPHEQDARERGEHAAETGTGGGRSPRPEKQTPKLREAAEGVVARGKPVGASSQSADDRKDSLEAGAWCEHETRGDAEDGGASGGRRHARGCRQQCRPHRAAFGCLRSSPSLSTPSDDADTGLGPPPWFDLVLHRPPPIRIVPLSSVLLHGEDTESCGAGSHRSGSGSAPGSPLDGRRPSQTGSEGHSGSGAAEEAEVSTHGYRQSAPRRRERDTDAAPDRKARGSVAGGGAAKTEEKGQETRHVSPSTTDGDSEAAAVDSVVHMKEISLGSPRKGVQPRPTESEAALERSRWSHRGHTRQCKVGTVSSELDPFLLGTSAFQHSAAAALQPILPHRLRALMGSHGQRTSSDRQRLPADAGTSRCTWNYFENEPCCRGLTATLRAAARASHEKTGSKASSRDYGAERELCSQGLARAGSNSVATEELRGALSDYGRTYEQSLSSGILSGNAMGKDVSLSASDGSVMTVKSAVPGNRQKYIPTHKCSAEGGEIPASSAAEGLLFEALKMAEVWELCWCATNKKGGIRRRAG</sequence>
<evidence type="ECO:0000313" key="3">
    <source>
        <dbReference type="Proteomes" id="UP000224006"/>
    </source>
</evidence>
<dbReference type="GO" id="GO:0005634">
    <property type="term" value="C:nucleus"/>
    <property type="evidence" value="ECO:0007669"/>
    <property type="project" value="TreeGrafter"/>
</dbReference>
<feature type="region of interest" description="Disordered" evidence="1">
    <location>
        <begin position="896"/>
        <end position="974"/>
    </location>
</feature>
<feature type="region of interest" description="Disordered" evidence="1">
    <location>
        <begin position="1430"/>
        <end position="1571"/>
    </location>
</feature>
<feature type="compositionally biased region" description="Basic and acidic residues" evidence="1">
    <location>
        <begin position="1108"/>
        <end position="1122"/>
    </location>
</feature>
<protein>
    <recommendedName>
        <fullName evidence="4">Methyltransferase</fullName>
    </recommendedName>
</protein>
<gene>
    <name evidence="2" type="ORF">BESB_081800</name>
</gene>
<dbReference type="EMBL" id="NWUJ01000009">
    <property type="protein sequence ID" value="PFH32981.1"/>
    <property type="molecule type" value="Genomic_DNA"/>
</dbReference>
<dbReference type="RefSeq" id="XP_029216990.1">
    <property type="nucleotide sequence ID" value="XM_029366530.1"/>
</dbReference>
<feature type="compositionally biased region" description="Polar residues" evidence="1">
    <location>
        <begin position="570"/>
        <end position="586"/>
    </location>
</feature>
<feature type="compositionally biased region" description="Low complexity" evidence="1">
    <location>
        <begin position="368"/>
        <end position="383"/>
    </location>
</feature>
<dbReference type="InterPro" id="IPR038899">
    <property type="entry name" value="METTL22"/>
</dbReference>
<dbReference type="PANTHER" id="PTHR23108:SF0">
    <property type="entry name" value="METHYLTRANSFERASE-LIKE PROTEIN 22"/>
    <property type="match status" value="1"/>
</dbReference>
<accession>A0A2A9M9I6</accession>
<feature type="region of interest" description="Disordered" evidence="1">
    <location>
        <begin position="1186"/>
        <end position="1215"/>
    </location>
</feature>
<feature type="region of interest" description="Disordered" evidence="1">
    <location>
        <begin position="560"/>
        <end position="586"/>
    </location>
</feature>
<organism evidence="2 3">
    <name type="scientific">Besnoitia besnoiti</name>
    <name type="common">Apicomplexan protozoan</name>
    <dbReference type="NCBI Taxonomy" id="94643"/>
    <lineage>
        <taxon>Eukaryota</taxon>
        <taxon>Sar</taxon>
        <taxon>Alveolata</taxon>
        <taxon>Apicomplexa</taxon>
        <taxon>Conoidasida</taxon>
        <taxon>Coccidia</taxon>
        <taxon>Eucoccidiorida</taxon>
        <taxon>Eimeriorina</taxon>
        <taxon>Sarcocystidae</taxon>
        <taxon>Besnoitia</taxon>
    </lineage>
</organism>
<feature type="compositionally biased region" description="Basic and acidic residues" evidence="1">
    <location>
        <begin position="77"/>
        <end position="112"/>
    </location>
</feature>
<feature type="compositionally biased region" description="Basic and acidic residues" evidence="1">
    <location>
        <begin position="751"/>
        <end position="775"/>
    </location>
</feature>
<feature type="compositionally biased region" description="Basic and acidic residues" evidence="1">
    <location>
        <begin position="705"/>
        <end position="736"/>
    </location>
</feature>
<dbReference type="KEGG" id="bbes:BESB_081800"/>
<dbReference type="GeneID" id="40313106"/>
<feature type="compositionally biased region" description="Basic and acidic residues" evidence="1">
    <location>
        <begin position="958"/>
        <end position="974"/>
    </location>
</feature>
<feature type="compositionally biased region" description="Low complexity" evidence="1">
    <location>
        <begin position="1433"/>
        <end position="1451"/>
    </location>
</feature>
<feature type="compositionally biased region" description="Low complexity" evidence="1">
    <location>
        <begin position="1460"/>
        <end position="1470"/>
    </location>
</feature>
<feature type="compositionally biased region" description="Basic and acidic residues" evidence="1">
    <location>
        <begin position="1281"/>
        <end position="1293"/>
    </location>
</feature>
<dbReference type="PANTHER" id="PTHR23108">
    <property type="entry name" value="METHYLTRANSFERASE-RELATED"/>
    <property type="match status" value="1"/>
</dbReference>
<feature type="region of interest" description="Disordered" evidence="1">
    <location>
        <begin position="238"/>
        <end position="296"/>
    </location>
</feature>
<feature type="region of interest" description="Disordered" evidence="1">
    <location>
        <begin position="41"/>
        <end position="157"/>
    </location>
</feature>
<feature type="compositionally biased region" description="Basic and acidic residues" evidence="1">
    <location>
        <begin position="1041"/>
        <end position="1059"/>
    </location>
</feature>
<feature type="region of interest" description="Disordered" evidence="1">
    <location>
        <begin position="995"/>
        <end position="1122"/>
    </location>
</feature>
<evidence type="ECO:0000313" key="2">
    <source>
        <dbReference type="EMBL" id="PFH32981.1"/>
    </source>
</evidence>
<feature type="compositionally biased region" description="Basic and acidic residues" evidence="1">
    <location>
        <begin position="1303"/>
        <end position="1316"/>
    </location>
</feature>
<feature type="compositionally biased region" description="Basic and acidic residues" evidence="1">
    <location>
        <begin position="1333"/>
        <end position="1354"/>
    </location>
</feature>
<proteinExistence type="predicted"/>
<feature type="compositionally biased region" description="Basic and acidic residues" evidence="1">
    <location>
        <begin position="261"/>
        <end position="293"/>
    </location>
</feature>
<feature type="compositionally biased region" description="Low complexity" evidence="1">
    <location>
        <begin position="626"/>
        <end position="645"/>
    </location>
</feature>
<feature type="region of interest" description="Disordered" evidence="1">
    <location>
        <begin position="346"/>
        <end position="383"/>
    </location>
</feature>
<feature type="compositionally biased region" description="Low complexity" evidence="1">
    <location>
        <begin position="897"/>
        <end position="915"/>
    </location>
</feature>
<feature type="compositionally biased region" description="Basic and acidic residues" evidence="1">
    <location>
        <begin position="1486"/>
        <end position="1500"/>
    </location>
</feature>
<feature type="region of interest" description="Disordered" evidence="1">
    <location>
        <begin position="654"/>
        <end position="673"/>
    </location>
</feature>
<evidence type="ECO:0000256" key="1">
    <source>
        <dbReference type="SAM" id="MobiDB-lite"/>
    </source>
</evidence>
<reference evidence="2 3" key="1">
    <citation type="submission" date="2017-09" db="EMBL/GenBank/DDBJ databases">
        <title>Genome sequencing of Besnoitia besnoiti strain Bb-Ger1.</title>
        <authorList>
            <person name="Schares G."/>
            <person name="Venepally P."/>
            <person name="Lorenzi H.A."/>
        </authorList>
    </citation>
    <scope>NUCLEOTIDE SEQUENCE [LARGE SCALE GENOMIC DNA]</scope>
    <source>
        <strain evidence="2 3">Bb-Ger1</strain>
    </source>
</reference>
<feature type="compositionally biased region" description="Basic and acidic residues" evidence="1">
    <location>
        <begin position="1511"/>
        <end position="1521"/>
    </location>
</feature>
<feature type="compositionally biased region" description="Pro residues" evidence="1">
    <location>
        <begin position="131"/>
        <end position="153"/>
    </location>
</feature>
<evidence type="ECO:0008006" key="4">
    <source>
        <dbReference type="Google" id="ProtNLM"/>
    </source>
</evidence>
<feature type="compositionally biased region" description="Basic and acidic residues" evidence="1">
    <location>
        <begin position="1090"/>
        <end position="1101"/>
    </location>
</feature>
<dbReference type="Proteomes" id="UP000224006">
    <property type="component" value="Chromosome VIII"/>
</dbReference>
<feature type="region of interest" description="Disordered" evidence="1">
    <location>
        <begin position="625"/>
        <end position="645"/>
    </location>
</feature>
<feature type="compositionally biased region" description="Low complexity" evidence="1">
    <location>
        <begin position="1065"/>
        <end position="1084"/>
    </location>
</feature>
<feature type="compositionally biased region" description="Polar residues" evidence="1">
    <location>
        <begin position="245"/>
        <end position="257"/>
    </location>
</feature>
<feature type="region of interest" description="Disordered" evidence="1">
    <location>
        <begin position="702"/>
        <end position="777"/>
    </location>
</feature>